<comment type="caution">
    <text evidence="1">The sequence shown here is derived from an EMBL/GenBank/DDBJ whole genome shotgun (WGS) entry which is preliminary data.</text>
</comment>
<proteinExistence type="predicted"/>
<dbReference type="Proteomes" id="UP000008367">
    <property type="component" value="Unassembled WGS sequence"/>
</dbReference>
<dbReference type="AlphaFoldDB" id="A0A454CWP6"/>
<gene>
    <name evidence="1" type="ORF">VCHENC02_3472A</name>
</gene>
<name>A0A454CWP6_VIBHA</name>
<protein>
    <submittedName>
        <fullName evidence="1">Uncharacterized protein</fullName>
    </submittedName>
</protein>
<evidence type="ECO:0000313" key="2">
    <source>
        <dbReference type="Proteomes" id="UP000008367"/>
    </source>
</evidence>
<sequence>MTKEHWFLQLVIFVLVKSTVSH</sequence>
<feature type="non-terminal residue" evidence="1">
    <location>
        <position position="22"/>
    </location>
</feature>
<reference evidence="1 2" key="1">
    <citation type="submission" date="2012-10" db="EMBL/GenBank/DDBJ databases">
        <title>Genome sequence of Vibrio Cholerae HENC-02.</title>
        <authorList>
            <person name="Eppinger M."/>
            <person name="Hasan N.A."/>
            <person name="Sengamalay N."/>
            <person name="Hine E."/>
            <person name="Su Q."/>
            <person name="Daugherty S.C."/>
            <person name="Young S."/>
            <person name="Sadzewicz L."/>
            <person name="Tallon L."/>
            <person name="Cebula T.A."/>
            <person name="Ravel J."/>
            <person name="Colwell R.R."/>
        </authorList>
    </citation>
    <scope>NUCLEOTIDE SEQUENCE [LARGE SCALE GENOMIC DNA]</scope>
    <source>
        <strain evidence="1 2">HENC-02</strain>
    </source>
</reference>
<organism evidence="1 2">
    <name type="scientific">Vibrio harveyi</name>
    <name type="common">Beneckea harveyi</name>
    <dbReference type="NCBI Taxonomy" id="669"/>
    <lineage>
        <taxon>Bacteria</taxon>
        <taxon>Pseudomonadati</taxon>
        <taxon>Pseudomonadota</taxon>
        <taxon>Gammaproteobacteria</taxon>
        <taxon>Vibrionales</taxon>
        <taxon>Vibrionaceae</taxon>
        <taxon>Vibrio</taxon>
    </lineage>
</organism>
<accession>A0A454CWP6</accession>
<evidence type="ECO:0000313" key="1">
    <source>
        <dbReference type="EMBL" id="EKM30815.1"/>
    </source>
</evidence>
<dbReference type="EMBL" id="AJSR01001473">
    <property type="protein sequence ID" value="EKM30815.1"/>
    <property type="molecule type" value="Genomic_DNA"/>
</dbReference>